<feature type="domain" description="F-box protein At3g26010-like beta-propeller" evidence="3">
    <location>
        <begin position="157"/>
        <end position="350"/>
    </location>
</feature>
<evidence type="ECO:0000313" key="4">
    <source>
        <dbReference type="EMBL" id="KAJ4842284.1"/>
    </source>
</evidence>
<feature type="domain" description="F-box" evidence="2">
    <location>
        <begin position="58"/>
        <end position="94"/>
    </location>
</feature>
<proteinExistence type="predicted"/>
<dbReference type="SUPFAM" id="SSF81383">
    <property type="entry name" value="F-box domain"/>
    <property type="match status" value="1"/>
</dbReference>
<protein>
    <recommendedName>
        <fullName evidence="6">F-box domain-containing protein</fullName>
    </recommendedName>
</protein>
<dbReference type="PANTHER" id="PTHR35546:SF128">
    <property type="entry name" value="F-BOX ASSOCIATED DOMAIN-CONTAINING PROTEIN"/>
    <property type="match status" value="1"/>
</dbReference>
<dbReference type="AlphaFoldDB" id="A0A9Q0G2C0"/>
<dbReference type="Proteomes" id="UP001141552">
    <property type="component" value="Unassembled WGS sequence"/>
</dbReference>
<comment type="caution">
    <text evidence="4">The sequence shown here is derived from an EMBL/GenBank/DDBJ whole genome shotgun (WGS) entry which is preliminary data.</text>
</comment>
<name>A0A9Q0G2C0_9ROSI</name>
<reference evidence="4" key="1">
    <citation type="submission" date="2022-02" db="EMBL/GenBank/DDBJ databases">
        <authorList>
            <person name="Henning P.M."/>
            <person name="McCubbin A.G."/>
            <person name="Shore J.S."/>
        </authorList>
    </citation>
    <scope>NUCLEOTIDE SEQUENCE</scope>
    <source>
        <strain evidence="4">F60SS</strain>
        <tissue evidence="4">Leaves</tissue>
    </source>
</reference>
<evidence type="ECO:0000313" key="5">
    <source>
        <dbReference type="Proteomes" id="UP001141552"/>
    </source>
</evidence>
<sequence length="374" mass="42546">MSGDSNKRHKELVPCSSSSDSIPPPPSSIAAGTRSSPSSWFPPPSSDLSDFTVDDYMLVEVFCRLPSIQFLGQCKRVCKSWYRIISTHFLVRRFINHHININNSAAAHDGDDTKEEEEGNIVLGSSDYPNNPFLLIFGYTVSEEAFFRSEGHLILRVVFIEHAFRGDKNLCVDIYSSETGKWCAFPLVDVFHRGSRLKCSSNVVNWNGKLHWHSGEDIVAFDPFDPHKTYFIQDSPDLRENPDIFPPHCYLSVCRGFLRLMKIYIPYYRRGTVMMVWELKDGRSGNWSLEHNVNLDLLMNKKSTHISSFGLSCHPTDPNIVYFKENHDIIYCNLQTGAWEIVSQTPSNIDTNNSDIVFPVVLPPWPTPILPVPS</sequence>
<evidence type="ECO:0000259" key="3">
    <source>
        <dbReference type="Pfam" id="PF24750"/>
    </source>
</evidence>
<dbReference type="EMBL" id="JAKUCV010002532">
    <property type="protein sequence ID" value="KAJ4842284.1"/>
    <property type="molecule type" value="Genomic_DNA"/>
</dbReference>
<evidence type="ECO:0000259" key="2">
    <source>
        <dbReference type="Pfam" id="PF12937"/>
    </source>
</evidence>
<dbReference type="OrthoDB" id="813179at2759"/>
<organism evidence="4 5">
    <name type="scientific">Turnera subulata</name>
    <dbReference type="NCBI Taxonomy" id="218843"/>
    <lineage>
        <taxon>Eukaryota</taxon>
        <taxon>Viridiplantae</taxon>
        <taxon>Streptophyta</taxon>
        <taxon>Embryophyta</taxon>
        <taxon>Tracheophyta</taxon>
        <taxon>Spermatophyta</taxon>
        <taxon>Magnoliopsida</taxon>
        <taxon>eudicotyledons</taxon>
        <taxon>Gunneridae</taxon>
        <taxon>Pentapetalae</taxon>
        <taxon>rosids</taxon>
        <taxon>fabids</taxon>
        <taxon>Malpighiales</taxon>
        <taxon>Passifloraceae</taxon>
        <taxon>Turnera</taxon>
    </lineage>
</organism>
<keyword evidence="5" id="KW-1185">Reference proteome</keyword>
<feature type="region of interest" description="Disordered" evidence="1">
    <location>
        <begin position="1"/>
        <end position="42"/>
    </location>
</feature>
<dbReference type="InterPro" id="IPR036047">
    <property type="entry name" value="F-box-like_dom_sf"/>
</dbReference>
<reference evidence="4" key="2">
    <citation type="journal article" date="2023" name="Plants (Basel)">
        <title>Annotation of the Turnera subulata (Passifloraceae) Draft Genome Reveals the S-Locus Evolved after the Divergence of Turneroideae from Passifloroideae in a Stepwise Manner.</title>
        <authorList>
            <person name="Henning P.M."/>
            <person name="Roalson E.H."/>
            <person name="Mir W."/>
            <person name="McCubbin A.G."/>
            <person name="Shore J.S."/>
        </authorList>
    </citation>
    <scope>NUCLEOTIDE SEQUENCE</scope>
    <source>
        <strain evidence="4">F60SS</strain>
    </source>
</reference>
<dbReference type="Gene3D" id="1.20.1280.50">
    <property type="match status" value="1"/>
</dbReference>
<evidence type="ECO:0000256" key="1">
    <source>
        <dbReference type="SAM" id="MobiDB-lite"/>
    </source>
</evidence>
<dbReference type="InterPro" id="IPR056592">
    <property type="entry name" value="Beta-prop_At3g26010-like"/>
</dbReference>
<dbReference type="PANTHER" id="PTHR35546">
    <property type="entry name" value="F-BOX PROTEIN INTERACTION DOMAIN PROTEIN-RELATED"/>
    <property type="match status" value="1"/>
</dbReference>
<dbReference type="Pfam" id="PF12937">
    <property type="entry name" value="F-box-like"/>
    <property type="match status" value="1"/>
</dbReference>
<evidence type="ECO:0008006" key="6">
    <source>
        <dbReference type="Google" id="ProtNLM"/>
    </source>
</evidence>
<accession>A0A9Q0G2C0</accession>
<dbReference type="InterPro" id="IPR001810">
    <property type="entry name" value="F-box_dom"/>
</dbReference>
<dbReference type="InterPro" id="IPR055290">
    <property type="entry name" value="At3g26010-like"/>
</dbReference>
<gene>
    <name evidence="4" type="ORF">Tsubulata_023809</name>
</gene>
<dbReference type="Pfam" id="PF24750">
    <property type="entry name" value="b-prop_At3g26010-like"/>
    <property type="match status" value="1"/>
</dbReference>